<evidence type="ECO:0000313" key="4">
    <source>
        <dbReference type="Proteomes" id="UP001341840"/>
    </source>
</evidence>
<feature type="region of interest" description="Disordered" evidence="2">
    <location>
        <begin position="1"/>
        <end position="35"/>
    </location>
</feature>
<gene>
    <name evidence="3" type="ORF">PIB30_039577</name>
</gene>
<evidence type="ECO:0000313" key="3">
    <source>
        <dbReference type="EMBL" id="MED6183636.1"/>
    </source>
</evidence>
<feature type="coiled-coil region" evidence="1">
    <location>
        <begin position="171"/>
        <end position="229"/>
    </location>
</feature>
<organism evidence="3 4">
    <name type="scientific">Stylosanthes scabra</name>
    <dbReference type="NCBI Taxonomy" id="79078"/>
    <lineage>
        <taxon>Eukaryota</taxon>
        <taxon>Viridiplantae</taxon>
        <taxon>Streptophyta</taxon>
        <taxon>Embryophyta</taxon>
        <taxon>Tracheophyta</taxon>
        <taxon>Spermatophyta</taxon>
        <taxon>Magnoliopsida</taxon>
        <taxon>eudicotyledons</taxon>
        <taxon>Gunneridae</taxon>
        <taxon>Pentapetalae</taxon>
        <taxon>rosids</taxon>
        <taxon>fabids</taxon>
        <taxon>Fabales</taxon>
        <taxon>Fabaceae</taxon>
        <taxon>Papilionoideae</taxon>
        <taxon>50 kb inversion clade</taxon>
        <taxon>dalbergioids sensu lato</taxon>
        <taxon>Dalbergieae</taxon>
        <taxon>Pterocarpus clade</taxon>
        <taxon>Stylosanthes</taxon>
    </lineage>
</organism>
<feature type="region of interest" description="Disordered" evidence="2">
    <location>
        <begin position="358"/>
        <end position="409"/>
    </location>
</feature>
<comment type="caution">
    <text evidence="3">The sequence shown here is derived from an EMBL/GenBank/DDBJ whole genome shotgun (WGS) entry which is preliminary data.</text>
</comment>
<name>A0ABU6WE44_9FABA</name>
<feature type="compositionally biased region" description="Polar residues" evidence="2">
    <location>
        <begin position="375"/>
        <end position="386"/>
    </location>
</feature>
<dbReference type="Proteomes" id="UP001341840">
    <property type="component" value="Unassembled WGS sequence"/>
</dbReference>
<evidence type="ECO:0000256" key="2">
    <source>
        <dbReference type="SAM" id="MobiDB-lite"/>
    </source>
</evidence>
<evidence type="ECO:0000256" key="1">
    <source>
        <dbReference type="SAM" id="Coils"/>
    </source>
</evidence>
<keyword evidence="1" id="KW-0175">Coiled coil</keyword>
<keyword evidence="4" id="KW-1185">Reference proteome</keyword>
<feature type="compositionally biased region" description="Polar residues" evidence="2">
    <location>
        <begin position="1"/>
        <end position="13"/>
    </location>
</feature>
<protein>
    <submittedName>
        <fullName evidence="3">Uncharacterized protein</fullName>
    </submittedName>
</protein>
<dbReference type="PANTHER" id="PTHR34380">
    <property type="entry name" value="BNAA03G12380D PROTEIN"/>
    <property type="match status" value="1"/>
</dbReference>
<dbReference type="PANTHER" id="PTHR34380:SF1">
    <property type="entry name" value="OS01G0221300 PROTEIN"/>
    <property type="match status" value="1"/>
</dbReference>
<dbReference type="EMBL" id="JASCZI010181452">
    <property type="protein sequence ID" value="MED6183636.1"/>
    <property type="molecule type" value="Genomic_DNA"/>
</dbReference>
<proteinExistence type="predicted"/>
<feature type="compositionally biased region" description="Low complexity" evidence="2">
    <location>
        <begin position="387"/>
        <end position="403"/>
    </location>
</feature>
<accession>A0ABU6WE44</accession>
<reference evidence="3 4" key="1">
    <citation type="journal article" date="2023" name="Plants (Basel)">
        <title>Bridging the Gap: Combining Genomics and Transcriptomics Approaches to Understand Stylosanthes scabra, an Orphan Legume from the Brazilian Caatinga.</title>
        <authorList>
            <person name="Ferreira-Neto J.R.C."/>
            <person name="da Silva M.D."/>
            <person name="Binneck E."/>
            <person name="de Melo N.F."/>
            <person name="da Silva R.H."/>
            <person name="de Melo A.L.T.M."/>
            <person name="Pandolfi V."/>
            <person name="Bustamante F.O."/>
            <person name="Brasileiro-Vidal A.C."/>
            <person name="Benko-Iseppon A.M."/>
        </authorList>
    </citation>
    <scope>NUCLEOTIDE SEQUENCE [LARGE SCALE GENOMIC DNA]</scope>
    <source>
        <tissue evidence="3">Leaves</tissue>
    </source>
</reference>
<sequence length="430" mass="48113">MSVLSQTPKTVSVSLRGASPAHSTKNDTHTDQNDTTIPTLVSELRATFLTRDFDRVERALLERESRLLASIKDKDKEIQSLIVKESLHRLDKLNLESQLKNFRNGGAKVLVEVKKEENDGSECMHCLELKNEVEKEKALNDSLRDRNMLLEAIKSGLEKDKKEWDDQRGFVEDLMKRNTELEAEKIELMKEKEKWDDQRGFVEDLMKRNAELEAEKVGLLKEKKKWDDAKGGIDGFREEECRGAAADEYWKRKFIELSERVLRLEREAAENEKLRCLDEDGGGGGDCGEGSVEKEDALKRNGNVGVSSSKDGVVVIGASAKGSLGATAVIYIDSDEDECNSQRTLQIEDNKPKFVVHNEIPSSSGAVKRKEHPSASRNVGMNNNVLDGSDSDASSNSCSSSGSLYDMDQLPLSSLTSKKRMRIEPNTLLF</sequence>